<gene>
    <name evidence="4" type="primary">RGA4_52</name>
    <name evidence="4" type="ORF">CFP56_003921</name>
</gene>
<evidence type="ECO:0000259" key="3">
    <source>
        <dbReference type="Pfam" id="PF04873"/>
    </source>
</evidence>
<dbReference type="SUPFAM" id="SSF52058">
    <property type="entry name" value="L domain-like"/>
    <property type="match status" value="1"/>
</dbReference>
<organism evidence="4 5">
    <name type="scientific">Quercus suber</name>
    <name type="common">Cork oak</name>
    <dbReference type="NCBI Taxonomy" id="58331"/>
    <lineage>
        <taxon>Eukaryota</taxon>
        <taxon>Viridiplantae</taxon>
        <taxon>Streptophyta</taxon>
        <taxon>Embryophyta</taxon>
        <taxon>Tracheophyta</taxon>
        <taxon>Spermatophyta</taxon>
        <taxon>Magnoliopsida</taxon>
        <taxon>eudicotyledons</taxon>
        <taxon>Gunneridae</taxon>
        <taxon>Pentapetalae</taxon>
        <taxon>rosids</taxon>
        <taxon>fabids</taxon>
        <taxon>Fagales</taxon>
        <taxon>Fagaceae</taxon>
        <taxon>Quercus</taxon>
    </lineage>
</organism>
<dbReference type="GO" id="GO:0003700">
    <property type="term" value="F:DNA-binding transcription factor activity"/>
    <property type="evidence" value="ECO:0007669"/>
    <property type="project" value="InterPro"/>
</dbReference>
<dbReference type="AlphaFoldDB" id="A0AAW0LDG2"/>
<dbReference type="PANTHER" id="PTHR36766">
    <property type="entry name" value="PLANT BROAD-SPECTRUM MILDEW RESISTANCE PROTEIN RPW8"/>
    <property type="match status" value="1"/>
</dbReference>
<keyword evidence="1" id="KW-0611">Plant defense</keyword>
<keyword evidence="2" id="KW-0472">Membrane</keyword>
<proteinExistence type="predicted"/>
<dbReference type="PANTHER" id="PTHR36766:SF40">
    <property type="entry name" value="DISEASE RESISTANCE PROTEIN RGA3"/>
    <property type="match status" value="1"/>
</dbReference>
<keyword evidence="2" id="KW-0812">Transmembrane</keyword>
<dbReference type="Gene3D" id="3.80.10.10">
    <property type="entry name" value="Ribonuclease Inhibitor"/>
    <property type="match status" value="2"/>
</dbReference>
<keyword evidence="5" id="KW-1185">Reference proteome</keyword>
<evidence type="ECO:0000256" key="2">
    <source>
        <dbReference type="SAM" id="Phobius"/>
    </source>
</evidence>
<dbReference type="InterPro" id="IPR047091">
    <property type="entry name" value="EIN3-like_DNA-bd"/>
</dbReference>
<sequence>MEWQGLRKLKFLSLFQHLELESLPVGLQHVTSLQKLMLDYCPNLNTIPEWICNLKSLRLLQILQCPKLKSLPEGICGLTSLQTLEISKCFNLTLFPKDMGGLASLEELYISEVPNLISLPEGIHSLTSLCILDISKWPNLTSLPEWMGGLACLETLYISECPNLASLPEGMHGLTSLKTLCIEDCPILLKRCNRETGEDWRKISHIPNLLRDRQGRNLDEEPNETPEKPAPKNWSLIKIFGCDNGWGFGVVSQPRPWTKISHWSISVDGRRPWTKTVAISVLYRLVVVVVPSSLAEVEVELGSGLCFVAGVVGAVSVAVVVVVAVFVIVVEAEFGFVFWRVTGIRKDCPEICKYWQLISVPSYHKDAKGSCLGLRSQADVNAQSSTQTKELFIFLTVAFQLLYSPTEVIIKRNVWFSSAENNRNSRAVCDDKPNKRSSRFVFAMCNSQILNVPVGLQLKLLYAVQNDVELALCDNIADKDVSDEEIEAEELERQMWKDRMKLKRLKERLKIADQQAAEKQKPKKTTEIRLGGSRAQDGILKYMPKLLEDG</sequence>
<protein>
    <submittedName>
        <fullName evidence="4">Disease resistance protein rga4</fullName>
    </submittedName>
</protein>
<evidence type="ECO:0000256" key="1">
    <source>
        <dbReference type="ARBA" id="ARBA00022821"/>
    </source>
</evidence>
<dbReference type="Proteomes" id="UP000237347">
    <property type="component" value="Unassembled WGS sequence"/>
</dbReference>
<comment type="caution">
    <text evidence="4">The sequence shown here is derived from an EMBL/GenBank/DDBJ whole genome shotgun (WGS) entry which is preliminary data.</text>
</comment>
<feature type="domain" description="Ethylene insensitive 3-like DNA-binding" evidence="3">
    <location>
        <begin position="489"/>
        <end position="548"/>
    </location>
</feature>
<dbReference type="InterPro" id="IPR032675">
    <property type="entry name" value="LRR_dom_sf"/>
</dbReference>
<name>A0AAW0LDG2_QUESU</name>
<feature type="transmembrane region" description="Helical" evidence="2">
    <location>
        <begin position="307"/>
        <end position="330"/>
    </location>
</feature>
<dbReference type="Pfam" id="PF04873">
    <property type="entry name" value="EIN3_DNA-bd"/>
    <property type="match status" value="1"/>
</dbReference>
<dbReference type="EMBL" id="PKMF04000119">
    <property type="protein sequence ID" value="KAK7849001.1"/>
    <property type="molecule type" value="Genomic_DNA"/>
</dbReference>
<dbReference type="GO" id="GO:0006952">
    <property type="term" value="P:defense response"/>
    <property type="evidence" value="ECO:0007669"/>
    <property type="project" value="UniProtKB-KW"/>
</dbReference>
<reference evidence="4 5" key="1">
    <citation type="journal article" date="2018" name="Sci. Data">
        <title>The draft genome sequence of cork oak.</title>
        <authorList>
            <person name="Ramos A.M."/>
            <person name="Usie A."/>
            <person name="Barbosa P."/>
            <person name="Barros P.M."/>
            <person name="Capote T."/>
            <person name="Chaves I."/>
            <person name="Simoes F."/>
            <person name="Abreu I."/>
            <person name="Carrasquinho I."/>
            <person name="Faro C."/>
            <person name="Guimaraes J.B."/>
            <person name="Mendonca D."/>
            <person name="Nobrega F."/>
            <person name="Rodrigues L."/>
            <person name="Saibo N.J.M."/>
            <person name="Varela M.C."/>
            <person name="Egas C."/>
            <person name="Matos J."/>
            <person name="Miguel C.M."/>
            <person name="Oliveira M.M."/>
            <person name="Ricardo C.P."/>
            <person name="Goncalves S."/>
        </authorList>
    </citation>
    <scope>NUCLEOTIDE SEQUENCE [LARGE SCALE GENOMIC DNA]</scope>
    <source>
        <strain evidence="5">cv. HL8</strain>
    </source>
</reference>
<evidence type="ECO:0000313" key="5">
    <source>
        <dbReference type="Proteomes" id="UP000237347"/>
    </source>
</evidence>
<keyword evidence="2" id="KW-1133">Transmembrane helix</keyword>
<evidence type="ECO:0000313" key="4">
    <source>
        <dbReference type="EMBL" id="KAK7849001.1"/>
    </source>
</evidence>
<accession>A0AAW0LDG2</accession>